<dbReference type="Proteomes" id="UP000198531">
    <property type="component" value="Unassembled WGS sequence"/>
</dbReference>
<dbReference type="STRING" id="553469.SAMN04487947_1785"/>
<organism evidence="3 4">
    <name type="scientific">Halogeometricum rufum</name>
    <dbReference type="NCBI Taxonomy" id="553469"/>
    <lineage>
        <taxon>Archaea</taxon>
        <taxon>Methanobacteriati</taxon>
        <taxon>Methanobacteriota</taxon>
        <taxon>Stenosarchaea group</taxon>
        <taxon>Halobacteria</taxon>
        <taxon>Halobacteriales</taxon>
        <taxon>Haloferacaceae</taxon>
        <taxon>Halogeometricum</taxon>
    </lineage>
</organism>
<gene>
    <name evidence="3" type="ORF">SAMN04487947_1785</name>
</gene>
<evidence type="ECO:0000256" key="1">
    <source>
        <dbReference type="SAM" id="MobiDB-lite"/>
    </source>
</evidence>
<dbReference type="EMBL" id="FOYT01000001">
    <property type="protein sequence ID" value="SFR46866.1"/>
    <property type="molecule type" value="Genomic_DNA"/>
</dbReference>
<evidence type="ECO:0000259" key="2">
    <source>
        <dbReference type="Pfam" id="PF09084"/>
    </source>
</evidence>
<dbReference type="PROSITE" id="PS51318">
    <property type="entry name" value="TAT"/>
    <property type="match status" value="1"/>
</dbReference>
<protein>
    <submittedName>
        <fullName evidence="3">NitT/TauT family transport system substrate-binding protein</fullName>
    </submittedName>
</protein>
<evidence type="ECO:0000313" key="3">
    <source>
        <dbReference type="EMBL" id="SFR46866.1"/>
    </source>
</evidence>
<name>A0A1I6GXJ0_9EURY</name>
<dbReference type="Pfam" id="PF09084">
    <property type="entry name" value="NMT1"/>
    <property type="match status" value="1"/>
</dbReference>
<dbReference type="RefSeq" id="WP_089806545.1">
    <property type="nucleotide sequence ID" value="NZ_FOYT01000001.1"/>
</dbReference>
<dbReference type="InterPro" id="IPR015168">
    <property type="entry name" value="SsuA/THI5"/>
</dbReference>
<dbReference type="OrthoDB" id="199080at2157"/>
<dbReference type="PANTHER" id="PTHR30024">
    <property type="entry name" value="ALIPHATIC SULFONATES-BINDING PROTEIN-RELATED"/>
    <property type="match status" value="1"/>
</dbReference>
<feature type="region of interest" description="Disordered" evidence="1">
    <location>
        <begin position="1"/>
        <end position="22"/>
    </location>
</feature>
<proteinExistence type="predicted"/>
<feature type="domain" description="SsuA/THI5-like" evidence="2">
    <location>
        <begin position="106"/>
        <end position="280"/>
    </location>
</feature>
<dbReference type="SUPFAM" id="SSF53850">
    <property type="entry name" value="Periplasmic binding protein-like II"/>
    <property type="match status" value="1"/>
</dbReference>
<evidence type="ECO:0000313" key="4">
    <source>
        <dbReference type="Proteomes" id="UP000198531"/>
    </source>
</evidence>
<keyword evidence="4" id="KW-1185">Reference proteome</keyword>
<dbReference type="AlphaFoldDB" id="A0A1I6GXJ0"/>
<sequence length="379" mass="40475">MSTVHQSSRAEDETDARGVSTTRRSVLATGATLGAGLAAGCVSTGSAGTDGDGASLTVGYQPYYTESWSALVIKHAGLAEKYLPDGYSVGNWQVALQGAVVGNRMIAGKAQVGYTGDMPTITAIANDETDISCTGIAGYSQGQQCNLGIVPNASGVEGVSDLAGATLGLTTGACTHRFVLRLAEKEGIDIQIKDQGINTIQTGIRGGGLTAGFGWEPVMYKTVKQIDAGRYLVTGASYDTYDAAGIIMPDSLIENHPDAARQWMKAELEAKKIMAEEPERTLDLVSQESELEGYDRSVLRGVLYENIAARDVERLLFATDYTSAKPAKRLMKQRAPSFLKQQGIIESIPGDDRFKPEPMQSAIEELRGEVDWEVHRAAN</sequence>
<accession>A0A1I6GXJ0</accession>
<reference evidence="4" key="1">
    <citation type="submission" date="2016-10" db="EMBL/GenBank/DDBJ databases">
        <authorList>
            <person name="Varghese N."/>
            <person name="Submissions S."/>
        </authorList>
    </citation>
    <scope>NUCLEOTIDE SEQUENCE [LARGE SCALE GENOMIC DNA]</scope>
    <source>
        <strain evidence="4">CGMCC 1.7736</strain>
    </source>
</reference>
<dbReference type="InterPro" id="IPR006311">
    <property type="entry name" value="TAT_signal"/>
</dbReference>
<dbReference type="Gene3D" id="3.40.190.10">
    <property type="entry name" value="Periplasmic binding protein-like II"/>
    <property type="match status" value="2"/>
</dbReference>